<feature type="transmembrane region" description="Helical" evidence="7">
    <location>
        <begin position="531"/>
        <end position="552"/>
    </location>
</feature>
<feature type="transmembrane region" description="Helical" evidence="7">
    <location>
        <begin position="464"/>
        <end position="483"/>
    </location>
</feature>
<name>A0A7S4QPN6_9STRA</name>
<evidence type="ECO:0000256" key="8">
    <source>
        <dbReference type="SAM" id="SignalP"/>
    </source>
</evidence>
<evidence type="ECO:0000256" key="7">
    <source>
        <dbReference type="SAM" id="Phobius"/>
    </source>
</evidence>
<feature type="transmembrane region" description="Helical" evidence="7">
    <location>
        <begin position="400"/>
        <end position="420"/>
    </location>
</feature>
<protein>
    <recommendedName>
        <fullName evidence="10">Polysaccharide biosynthesis protein C-terminal domain-containing protein</fullName>
    </recommendedName>
</protein>
<evidence type="ECO:0000256" key="1">
    <source>
        <dbReference type="ARBA" id="ARBA00004141"/>
    </source>
</evidence>
<feature type="transmembrane region" description="Helical" evidence="7">
    <location>
        <begin position="204"/>
        <end position="226"/>
    </location>
</feature>
<dbReference type="EMBL" id="HBNS01006137">
    <property type="protein sequence ID" value="CAE4588123.1"/>
    <property type="molecule type" value="Transcribed_RNA"/>
</dbReference>
<dbReference type="GO" id="GO:0016020">
    <property type="term" value="C:membrane"/>
    <property type="evidence" value="ECO:0007669"/>
    <property type="project" value="UniProtKB-SubCell"/>
</dbReference>
<dbReference type="InterPro" id="IPR002528">
    <property type="entry name" value="MATE_fam"/>
</dbReference>
<keyword evidence="5 7" id="KW-0472">Membrane</keyword>
<dbReference type="PANTHER" id="PTHR42893:SF46">
    <property type="entry name" value="PROTEIN DETOXIFICATION 44, CHLOROPLASTIC"/>
    <property type="match status" value="1"/>
</dbReference>
<keyword evidence="4 7" id="KW-1133">Transmembrane helix</keyword>
<feature type="chain" id="PRO_5030960644" description="Polysaccharide biosynthesis protein C-terminal domain-containing protein" evidence="8">
    <location>
        <begin position="26"/>
        <end position="598"/>
    </location>
</feature>
<dbReference type="GO" id="GO:0042910">
    <property type="term" value="F:xenobiotic transmembrane transporter activity"/>
    <property type="evidence" value="ECO:0007669"/>
    <property type="project" value="InterPro"/>
</dbReference>
<evidence type="ECO:0000256" key="5">
    <source>
        <dbReference type="ARBA" id="ARBA00023136"/>
    </source>
</evidence>
<evidence type="ECO:0000256" key="6">
    <source>
        <dbReference type="SAM" id="MobiDB-lite"/>
    </source>
</evidence>
<evidence type="ECO:0000256" key="3">
    <source>
        <dbReference type="ARBA" id="ARBA00022692"/>
    </source>
</evidence>
<sequence length="598" mass="64575">MHRLLHHLTSCLALQLLLQIQTVSSFVQVQRTNIVPINTLPSSFPKQSNSLSRHTPFSHIQTHRYSLKEEDDDDDDKEEEDKLKIIQPSPTLDIDGRITSFQRLVNSLPKIHKCGDELDKQFLSMFLPNMGNLLVVPLVNSVDTFWVGQMGVALALAGQAAANQAFFTLYFLIAFLPTITAPLVAKSIGSGNTAEARQRVCESIFLSTIFGLCGTIFLVGFPRAALRLVLPPNAPAMEYAIPYVRLRSLSLLAALVSATGYAAYRGLLNTVTPLRVSVFTNVLNLGLDPLCIFGLSSLPFQGIWRKIGLGALVSWGGFGAAGAAMATAISEITGGMIYIKLLLRRKLISWSQLFKPPSWSNLKPLVQGGLVMLARQAILNIAFLSAARRAQVMDPSGVSAAAYGIVMQIYTLGIVVHLAIQSTAAALVPSAKSLASGLSGGGIVDEEMEEKGNEAARNVADRTFSWGLFTGVLLGVGQIALIPKIVPLFSTLPEVQEAVKLPALISSFIHIVNGPLFAGEGILLGLERFKALTCITGIGTAIMLACLASPLGMRLDGILLSMAAFNASEAIMLVWHHVRMGPLRRRREDDVWKDVTVA</sequence>
<organism evidence="9">
    <name type="scientific">Ditylum brightwellii</name>
    <dbReference type="NCBI Taxonomy" id="49249"/>
    <lineage>
        <taxon>Eukaryota</taxon>
        <taxon>Sar</taxon>
        <taxon>Stramenopiles</taxon>
        <taxon>Ochrophyta</taxon>
        <taxon>Bacillariophyta</taxon>
        <taxon>Mediophyceae</taxon>
        <taxon>Lithodesmiophycidae</taxon>
        <taxon>Lithodesmiales</taxon>
        <taxon>Lithodesmiaceae</taxon>
        <taxon>Ditylum</taxon>
    </lineage>
</organism>
<feature type="signal peptide" evidence="8">
    <location>
        <begin position="1"/>
        <end position="25"/>
    </location>
</feature>
<gene>
    <name evidence="9" type="ORF">DBRI00130_LOCUS4982</name>
</gene>
<comment type="similarity">
    <text evidence="2">Belongs to the multi antimicrobial extrusion (MATE) (TC 2.A.66.1) family.</text>
</comment>
<keyword evidence="3 7" id="KW-0812">Transmembrane</keyword>
<dbReference type="GO" id="GO:0015297">
    <property type="term" value="F:antiporter activity"/>
    <property type="evidence" value="ECO:0007669"/>
    <property type="project" value="InterPro"/>
</dbReference>
<evidence type="ECO:0000256" key="2">
    <source>
        <dbReference type="ARBA" id="ARBA00010199"/>
    </source>
</evidence>
<dbReference type="Pfam" id="PF01554">
    <property type="entry name" value="MatE"/>
    <property type="match status" value="1"/>
</dbReference>
<evidence type="ECO:0000313" key="9">
    <source>
        <dbReference type="EMBL" id="CAE4588123.1"/>
    </source>
</evidence>
<feature type="transmembrane region" description="Helical" evidence="7">
    <location>
        <begin position="318"/>
        <end position="343"/>
    </location>
</feature>
<dbReference type="PANTHER" id="PTHR42893">
    <property type="entry name" value="PROTEIN DETOXIFICATION 44, CHLOROPLASTIC-RELATED"/>
    <property type="match status" value="1"/>
</dbReference>
<feature type="transmembrane region" description="Helical" evidence="7">
    <location>
        <begin position="246"/>
        <end position="264"/>
    </location>
</feature>
<feature type="transmembrane region" description="Helical" evidence="7">
    <location>
        <begin position="558"/>
        <end position="578"/>
    </location>
</feature>
<feature type="transmembrane region" description="Helical" evidence="7">
    <location>
        <begin position="503"/>
        <end position="524"/>
    </location>
</feature>
<reference evidence="9" key="1">
    <citation type="submission" date="2021-01" db="EMBL/GenBank/DDBJ databases">
        <authorList>
            <person name="Corre E."/>
            <person name="Pelletier E."/>
            <person name="Niang G."/>
            <person name="Scheremetjew M."/>
            <person name="Finn R."/>
            <person name="Kale V."/>
            <person name="Holt S."/>
            <person name="Cochrane G."/>
            <person name="Meng A."/>
            <person name="Brown T."/>
            <person name="Cohen L."/>
        </authorList>
    </citation>
    <scope>NUCLEOTIDE SEQUENCE</scope>
    <source>
        <strain evidence="9">GSO104</strain>
    </source>
</reference>
<evidence type="ECO:0000256" key="4">
    <source>
        <dbReference type="ARBA" id="ARBA00022989"/>
    </source>
</evidence>
<evidence type="ECO:0008006" key="10">
    <source>
        <dbReference type="Google" id="ProtNLM"/>
    </source>
</evidence>
<feature type="transmembrane region" description="Helical" evidence="7">
    <location>
        <begin position="165"/>
        <end position="184"/>
    </location>
</feature>
<keyword evidence="8" id="KW-0732">Signal</keyword>
<dbReference type="InterPro" id="IPR044644">
    <property type="entry name" value="DinF-like"/>
</dbReference>
<dbReference type="AlphaFoldDB" id="A0A7S4QPN6"/>
<feature type="compositionally biased region" description="Acidic residues" evidence="6">
    <location>
        <begin position="69"/>
        <end position="79"/>
    </location>
</feature>
<comment type="subcellular location">
    <subcellularLocation>
        <location evidence="1">Membrane</location>
        <topology evidence="1">Multi-pass membrane protein</topology>
    </subcellularLocation>
</comment>
<accession>A0A7S4QPN6</accession>
<feature type="region of interest" description="Disordered" evidence="6">
    <location>
        <begin position="62"/>
        <end position="82"/>
    </location>
</feature>
<proteinExistence type="inferred from homology"/>
<feature type="transmembrane region" description="Helical" evidence="7">
    <location>
        <begin position="276"/>
        <end position="298"/>
    </location>
</feature>